<keyword evidence="1" id="KW-0472">Membrane</keyword>
<reference evidence="3" key="1">
    <citation type="journal article" date="2020" name="mSystems">
        <title>Genome- and Community-Level Interaction Insights into Carbon Utilization and Element Cycling Functions of Hydrothermarchaeota in Hydrothermal Sediment.</title>
        <authorList>
            <person name="Zhou Z."/>
            <person name="Liu Y."/>
            <person name="Xu W."/>
            <person name="Pan J."/>
            <person name="Luo Z.H."/>
            <person name="Li M."/>
        </authorList>
    </citation>
    <scope>NUCLEOTIDE SEQUENCE [LARGE SCALE GENOMIC DNA]</scope>
    <source>
        <strain evidence="3">SpSt-1257</strain>
    </source>
</reference>
<evidence type="ECO:0000313" key="3">
    <source>
        <dbReference type="EMBL" id="HEV09109.1"/>
    </source>
</evidence>
<comment type="caution">
    <text evidence="3">The sequence shown here is derived from an EMBL/GenBank/DDBJ whole genome shotgun (WGS) entry which is preliminary data.</text>
</comment>
<dbReference type="EMBL" id="DSFC01000101">
    <property type="protein sequence ID" value="HEV09109.1"/>
    <property type="molecule type" value="Genomic_DNA"/>
</dbReference>
<name>A0A832DQH2_9AQUI</name>
<feature type="transmembrane region" description="Helical" evidence="1">
    <location>
        <begin position="303"/>
        <end position="323"/>
    </location>
</feature>
<accession>A0A832DQH2</accession>
<dbReference type="Pfam" id="PF18145">
    <property type="entry name" value="SAVED"/>
    <property type="match status" value="1"/>
</dbReference>
<proteinExistence type="predicted"/>
<protein>
    <submittedName>
        <fullName evidence="3">SAVED domain-containing protein</fullName>
    </submittedName>
</protein>
<dbReference type="Gene3D" id="3.30.230.10">
    <property type="match status" value="1"/>
</dbReference>
<dbReference type="InterPro" id="IPR020568">
    <property type="entry name" value="Ribosomal_Su5_D2-typ_SF"/>
</dbReference>
<keyword evidence="1" id="KW-0812">Transmembrane</keyword>
<gene>
    <name evidence="3" type="ORF">ENO34_01765</name>
</gene>
<dbReference type="NCBIfam" id="NF033611">
    <property type="entry name" value="SAVED"/>
    <property type="match status" value="1"/>
</dbReference>
<keyword evidence="1" id="KW-1133">Transmembrane helix</keyword>
<sequence>MIKYFIENIERFYTVLESLIKDRNIDKTWLEDLYNIFTLKDNQYTTPIKYHLFLAIRDNPEYLDVDLLSKVLNLSEDQVLNIFSNEGYKVYFPVYDLTNETSTVATAFIVENTDLTLSFNEFVNLDLIKQLTNKNFFVIFDRPFTGESYQLALVAGLIAKDKSLLEKLAFTGAITSSGRVKIVNHIQEKEKACQELGLTLITPKDIQSVEELDFWLNSPDIPVIYLNRNTTNDLEISLKKIEELIQEKYKHFKIENLLKFYNLSKEDLYHITENVNFSDRETLIEILNQAEEKFKKLFAVKNAVLYISITISSLAFLIGSLIGSRKRAVILHYANSSYNVAIDISENTRIIKQQTDKFEIIQPQECEPSEEMALILYIASHNPIQMVTEYIKQNLPTVKSICSVKTVNQGNLELQSFLRTHQELYTFINSVVKKKIHLFYSIPTPIALTLGMAIEHFWDITLYHYDKMSGYIKIPVNLNEVVSKF</sequence>
<feature type="domain" description="SMODS-associated and fused to various effectors" evidence="2">
    <location>
        <begin position="290"/>
        <end position="472"/>
    </location>
</feature>
<organism evidence="3">
    <name type="scientific">Sulfurihydrogenibium azorense</name>
    <dbReference type="NCBI Taxonomy" id="309806"/>
    <lineage>
        <taxon>Bacteria</taxon>
        <taxon>Pseudomonadati</taxon>
        <taxon>Aquificota</taxon>
        <taxon>Aquificia</taxon>
        <taxon>Aquificales</taxon>
        <taxon>Hydrogenothermaceae</taxon>
        <taxon>Sulfurihydrogenibium</taxon>
    </lineage>
</organism>
<evidence type="ECO:0000256" key="1">
    <source>
        <dbReference type="SAM" id="Phobius"/>
    </source>
</evidence>
<dbReference type="AlphaFoldDB" id="A0A832DQH2"/>
<evidence type="ECO:0000259" key="2">
    <source>
        <dbReference type="Pfam" id="PF18145"/>
    </source>
</evidence>
<dbReference type="Proteomes" id="UP000885621">
    <property type="component" value="Unassembled WGS sequence"/>
</dbReference>
<dbReference type="InterPro" id="IPR040836">
    <property type="entry name" value="SAVED"/>
</dbReference>
<dbReference type="InterPro" id="IPR014721">
    <property type="entry name" value="Ribsml_uS5_D2-typ_fold_subgr"/>
</dbReference>
<dbReference type="SUPFAM" id="SSF54211">
    <property type="entry name" value="Ribosomal protein S5 domain 2-like"/>
    <property type="match status" value="1"/>
</dbReference>